<keyword evidence="5" id="KW-0904">Protein phosphatase</keyword>
<comment type="catalytic activity">
    <reaction evidence="7">
        <text>O-phospho-L-seryl-[protein] + H2O = L-seryl-[protein] + phosphate</text>
        <dbReference type="Rhea" id="RHEA:20629"/>
        <dbReference type="Rhea" id="RHEA-COMP:9863"/>
        <dbReference type="Rhea" id="RHEA-COMP:11604"/>
        <dbReference type="ChEBI" id="CHEBI:15377"/>
        <dbReference type="ChEBI" id="CHEBI:29999"/>
        <dbReference type="ChEBI" id="CHEBI:43474"/>
        <dbReference type="ChEBI" id="CHEBI:83421"/>
        <dbReference type="EC" id="3.1.3.16"/>
    </reaction>
</comment>
<keyword evidence="10" id="KW-1185">Reference proteome</keyword>
<organism evidence="10 11">
    <name type="scientific">Romanomermis culicivorax</name>
    <name type="common">Nematode worm</name>
    <dbReference type="NCBI Taxonomy" id="13658"/>
    <lineage>
        <taxon>Eukaryota</taxon>
        <taxon>Metazoa</taxon>
        <taxon>Ecdysozoa</taxon>
        <taxon>Nematoda</taxon>
        <taxon>Enoplea</taxon>
        <taxon>Dorylaimia</taxon>
        <taxon>Mermithida</taxon>
        <taxon>Mermithoidea</taxon>
        <taxon>Mermithidae</taxon>
        <taxon>Romanomermis</taxon>
    </lineage>
</organism>
<dbReference type="PANTHER" id="PTHR11668:SF300">
    <property type="entry name" value="SERINE_THREONINE-PROTEIN PHOSPHATASE"/>
    <property type="match status" value="1"/>
</dbReference>
<comment type="catalytic activity">
    <reaction evidence="8">
        <text>O-phospho-L-threonyl-[protein] + H2O = L-threonyl-[protein] + phosphate</text>
        <dbReference type="Rhea" id="RHEA:47004"/>
        <dbReference type="Rhea" id="RHEA-COMP:11060"/>
        <dbReference type="Rhea" id="RHEA-COMP:11605"/>
        <dbReference type="ChEBI" id="CHEBI:15377"/>
        <dbReference type="ChEBI" id="CHEBI:30013"/>
        <dbReference type="ChEBI" id="CHEBI:43474"/>
        <dbReference type="ChEBI" id="CHEBI:61977"/>
        <dbReference type="EC" id="3.1.3.16"/>
    </reaction>
</comment>
<accession>A0A915I4N5</accession>
<dbReference type="EC" id="3.1.3.16" evidence="2"/>
<dbReference type="InterPro" id="IPR004843">
    <property type="entry name" value="Calcineurin-like_PHP"/>
</dbReference>
<dbReference type="GO" id="GO:0005737">
    <property type="term" value="C:cytoplasm"/>
    <property type="evidence" value="ECO:0007669"/>
    <property type="project" value="TreeGrafter"/>
</dbReference>
<dbReference type="GO" id="GO:0005634">
    <property type="term" value="C:nucleus"/>
    <property type="evidence" value="ECO:0007669"/>
    <property type="project" value="TreeGrafter"/>
</dbReference>
<evidence type="ECO:0000256" key="2">
    <source>
        <dbReference type="ARBA" id="ARBA00013081"/>
    </source>
</evidence>
<dbReference type="AlphaFoldDB" id="A0A915I4N5"/>
<dbReference type="WBParaSite" id="nRc.2.0.1.t08359-RA">
    <property type="protein sequence ID" value="nRc.2.0.1.t08359-RA"/>
    <property type="gene ID" value="nRc.2.0.1.g08359"/>
</dbReference>
<protein>
    <recommendedName>
        <fullName evidence="2">protein-serine/threonine phosphatase</fullName>
        <ecNumber evidence="2">3.1.3.16</ecNumber>
    </recommendedName>
</protein>
<dbReference type="PROSITE" id="PS00125">
    <property type="entry name" value="SER_THR_PHOSPHATASE"/>
    <property type="match status" value="1"/>
</dbReference>
<comment type="cofactor">
    <cofactor evidence="1">
        <name>Mn(2+)</name>
        <dbReference type="ChEBI" id="CHEBI:29035"/>
    </cofactor>
</comment>
<dbReference type="InterPro" id="IPR029052">
    <property type="entry name" value="Metallo-depent_PP-like"/>
</dbReference>
<evidence type="ECO:0000256" key="7">
    <source>
        <dbReference type="ARBA" id="ARBA00047761"/>
    </source>
</evidence>
<evidence type="ECO:0000256" key="1">
    <source>
        <dbReference type="ARBA" id="ARBA00001936"/>
    </source>
</evidence>
<evidence type="ECO:0000256" key="8">
    <source>
        <dbReference type="ARBA" id="ARBA00048336"/>
    </source>
</evidence>
<name>A0A915I4N5_ROMCU</name>
<evidence type="ECO:0000256" key="4">
    <source>
        <dbReference type="ARBA" id="ARBA00022801"/>
    </source>
</evidence>
<proteinExistence type="predicted"/>
<dbReference type="InterPro" id="IPR050341">
    <property type="entry name" value="PP1_catalytic_subunit"/>
</dbReference>
<dbReference type="GO" id="GO:0004722">
    <property type="term" value="F:protein serine/threonine phosphatase activity"/>
    <property type="evidence" value="ECO:0007669"/>
    <property type="project" value="UniProtKB-EC"/>
</dbReference>
<evidence type="ECO:0000313" key="10">
    <source>
        <dbReference type="Proteomes" id="UP000887565"/>
    </source>
</evidence>
<dbReference type="PRINTS" id="PR00114">
    <property type="entry name" value="STPHPHTASE"/>
</dbReference>
<dbReference type="Gene3D" id="3.60.21.10">
    <property type="match status" value="1"/>
</dbReference>
<evidence type="ECO:0000259" key="9">
    <source>
        <dbReference type="PROSITE" id="PS00125"/>
    </source>
</evidence>
<dbReference type="PANTHER" id="PTHR11668">
    <property type="entry name" value="SERINE/THREONINE PROTEIN PHOSPHATASE"/>
    <property type="match status" value="1"/>
</dbReference>
<feature type="domain" description="Serine/threonine specific protein phosphatases" evidence="9">
    <location>
        <begin position="84"/>
        <end position="89"/>
    </location>
</feature>
<evidence type="ECO:0000313" key="11">
    <source>
        <dbReference type="WBParaSite" id="nRc.2.0.1.t08359-RA"/>
    </source>
</evidence>
<dbReference type="Pfam" id="PF00149">
    <property type="entry name" value="Metallophos"/>
    <property type="match status" value="1"/>
</dbReference>
<keyword evidence="4" id="KW-0378">Hydrolase</keyword>
<reference evidence="11" key="1">
    <citation type="submission" date="2022-11" db="UniProtKB">
        <authorList>
            <consortium name="WormBaseParasite"/>
        </authorList>
    </citation>
    <scope>IDENTIFICATION</scope>
</reference>
<keyword evidence="3" id="KW-0479">Metal-binding</keyword>
<sequence length="102" mass="11513">MPTRSWTSFFSSPHPMAAPLGTVPGGVKYNVRFHRLAAVKSLFGPPLNRYLFLGDYVDRGDYSIETATLLIALKVLFPDRLFLLRGNHETAVTNKTYGFYDE</sequence>
<evidence type="ECO:0000256" key="3">
    <source>
        <dbReference type="ARBA" id="ARBA00022723"/>
    </source>
</evidence>
<dbReference type="InterPro" id="IPR006186">
    <property type="entry name" value="Ser/Thr-sp_prot-phosphatase"/>
</dbReference>
<keyword evidence="6" id="KW-0464">Manganese</keyword>
<dbReference type="SUPFAM" id="SSF56300">
    <property type="entry name" value="Metallo-dependent phosphatases"/>
    <property type="match status" value="1"/>
</dbReference>
<evidence type="ECO:0000256" key="5">
    <source>
        <dbReference type="ARBA" id="ARBA00022912"/>
    </source>
</evidence>
<dbReference type="Proteomes" id="UP000887565">
    <property type="component" value="Unplaced"/>
</dbReference>
<evidence type="ECO:0000256" key="6">
    <source>
        <dbReference type="ARBA" id="ARBA00023211"/>
    </source>
</evidence>
<dbReference type="GO" id="GO:0046872">
    <property type="term" value="F:metal ion binding"/>
    <property type="evidence" value="ECO:0007669"/>
    <property type="project" value="UniProtKB-KW"/>
</dbReference>